<keyword evidence="1" id="KW-0812">Transmembrane</keyword>
<protein>
    <submittedName>
        <fullName evidence="2">Uncharacterized protein</fullName>
    </submittedName>
</protein>
<dbReference type="EMBL" id="VUMY01000008">
    <property type="protein sequence ID" value="MST49675.1"/>
    <property type="molecule type" value="Genomic_DNA"/>
</dbReference>
<name>A0A7K0K3R2_9ACTO</name>
<evidence type="ECO:0000256" key="1">
    <source>
        <dbReference type="SAM" id="Phobius"/>
    </source>
</evidence>
<feature type="transmembrane region" description="Helical" evidence="1">
    <location>
        <begin position="35"/>
        <end position="54"/>
    </location>
</feature>
<evidence type="ECO:0000313" key="2">
    <source>
        <dbReference type="EMBL" id="MST49675.1"/>
    </source>
</evidence>
<keyword evidence="1" id="KW-0472">Membrane</keyword>
<organism evidence="2 3">
    <name type="scientific">Mobiluncus porci</name>
    <dbReference type="NCBI Taxonomy" id="2652278"/>
    <lineage>
        <taxon>Bacteria</taxon>
        <taxon>Bacillati</taxon>
        <taxon>Actinomycetota</taxon>
        <taxon>Actinomycetes</taxon>
        <taxon>Actinomycetales</taxon>
        <taxon>Actinomycetaceae</taxon>
        <taxon>Mobiluncus</taxon>
    </lineage>
</organism>
<sequence length="142" mass="15872">MKVPSTGGLFILGLTNAAAWDFLSEILDERVQTFLSLSLVLTGIGVYLIITVAMPHGAQKKLLQEGDFTVTNKYFKSEMAGNAGINWRSIVAIYLSYSFLTMNWERSWIIWPVAPILFAILLIALELVFKKDDADSTPKIQE</sequence>
<keyword evidence="1" id="KW-1133">Transmembrane helix</keyword>
<feature type="transmembrane region" description="Helical" evidence="1">
    <location>
        <begin position="108"/>
        <end position="129"/>
    </location>
</feature>
<gene>
    <name evidence="2" type="ORF">FYJ63_05415</name>
</gene>
<comment type="caution">
    <text evidence="2">The sequence shown here is derived from an EMBL/GenBank/DDBJ whole genome shotgun (WGS) entry which is preliminary data.</text>
</comment>
<dbReference type="Proteomes" id="UP000442535">
    <property type="component" value="Unassembled WGS sequence"/>
</dbReference>
<proteinExistence type="predicted"/>
<accession>A0A7K0K3R2</accession>
<dbReference type="RefSeq" id="WP_154544581.1">
    <property type="nucleotide sequence ID" value="NZ_VUMY01000008.1"/>
</dbReference>
<keyword evidence="3" id="KW-1185">Reference proteome</keyword>
<dbReference type="AlphaFoldDB" id="A0A7K0K3R2"/>
<reference evidence="2 3" key="1">
    <citation type="submission" date="2019-08" db="EMBL/GenBank/DDBJ databases">
        <title>In-depth cultivation of the pig gut microbiome towards novel bacterial diversity and tailored functional studies.</title>
        <authorList>
            <person name="Wylensek D."/>
            <person name="Hitch T.C.A."/>
            <person name="Clavel T."/>
        </authorList>
    </citation>
    <scope>NUCLEOTIDE SEQUENCE [LARGE SCALE GENOMIC DNA]</scope>
    <source>
        <strain evidence="2 3">RF-GAM-744-WT-7</strain>
    </source>
</reference>
<evidence type="ECO:0000313" key="3">
    <source>
        <dbReference type="Proteomes" id="UP000442535"/>
    </source>
</evidence>